<feature type="transmembrane region" description="Helical" evidence="6">
    <location>
        <begin position="141"/>
        <end position="161"/>
    </location>
</feature>
<name>A0A0G4IHC5_PLABS</name>
<proteinExistence type="predicted"/>
<dbReference type="PANTHER" id="PTHR12570:SF9">
    <property type="entry name" value="MAGNESIUM TRANSPORTER NIPA8-RELATED"/>
    <property type="match status" value="1"/>
</dbReference>
<keyword evidence="8" id="KW-1185">Reference proteome</keyword>
<dbReference type="AlphaFoldDB" id="A0A0G4IHC5"/>
<dbReference type="GO" id="GO:0016020">
    <property type="term" value="C:membrane"/>
    <property type="evidence" value="ECO:0007669"/>
    <property type="project" value="UniProtKB-SubCell"/>
</dbReference>
<dbReference type="Pfam" id="PF05653">
    <property type="entry name" value="Mg_trans_NIPA"/>
    <property type="match status" value="1"/>
</dbReference>
<dbReference type="EMBL" id="CDSF01000001">
    <property type="protein sequence ID" value="CEO94588.1"/>
    <property type="molecule type" value="Genomic_DNA"/>
</dbReference>
<evidence type="ECO:0000256" key="4">
    <source>
        <dbReference type="ARBA" id="ARBA00023136"/>
    </source>
</evidence>
<dbReference type="Proteomes" id="UP000039324">
    <property type="component" value="Unassembled WGS sequence"/>
</dbReference>
<evidence type="ECO:0000256" key="1">
    <source>
        <dbReference type="ARBA" id="ARBA00004141"/>
    </source>
</evidence>
<evidence type="ECO:0000313" key="8">
    <source>
        <dbReference type="Proteomes" id="UP000039324"/>
    </source>
</evidence>
<evidence type="ECO:0000313" key="7">
    <source>
        <dbReference type="EMBL" id="CEO94588.1"/>
    </source>
</evidence>
<feature type="transmembrane region" description="Helical" evidence="6">
    <location>
        <begin position="252"/>
        <end position="273"/>
    </location>
</feature>
<comment type="subcellular location">
    <subcellularLocation>
        <location evidence="1">Membrane</location>
        <topology evidence="1">Multi-pass membrane protein</topology>
    </subcellularLocation>
</comment>
<keyword evidence="4 6" id="KW-0472">Membrane</keyword>
<protein>
    <recommendedName>
        <fullName evidence="9">Magnesium transporter</fullName>
    </recommendedName>
</protein>
<dbReference type="OMA" id="MGAGEVC"/>
<feature type="transmembrane region" description="Helical" evidence="6">
    <location>
        <begin position="6"/>
        <end position="28"/>
    </location>
</feature>
<sequence length="344" mass="37190">MRTWAIGVFLGACASVLGNLGITTQKLAHQRARDVTTTSRPYYTRPDWIAGLLLTVVASVADFIALGLAAQSVIAPLGSLTLVANAVFAPLLLGERFTRRDALSTAFIVAGTVLTVSFASHDDSNLTMHELNDLFLKPRTIALFVSLVGLALALRSAVGVVERVRAHQPDEYAARRLVRSHAFFYAALAGVVGSQNVMFAKSISGLVRHWVSDDAATCPLLQWETHVLAACLATTIVLQVRWINRALQLFDAVFVVPVFQCFWIILSVASGLICFGEFRTFAASQFIMFALGVIVTVVGVMMVTQHEFDAEELNTPFLPARIEQSPRRSASGDAEQGAAAVPDT</sequence>
<feature type="transmembrane region" description="Helical" evidence="6">
    <location>
        <begin position="285"/>
        <end position="304"/>
    </location>
</feature>
<dbReference type="GO" id="GO:0015095">
    <property type="term" value="F:magnesium ion transmembrane transporter activity"/>
    <property type="evidence" value="ECO:0007669"/>
    <property type="project" value="InterPro"/>
</dbReference>
<evidence type="ECO:0000256" key="5">
    <source>
        <dbReference type="SAM" id="MobiDB-lite"/>
    </source>
</evidence>
<accession>A0A0G4IHC5</accession>
<organism evidence="7 8">
    <name type="scientific">Plasmodiophora brassicae</name>
    <name type="common">Clubroot disease agent</name>
    <dbReference type="NCBI Taxonomy" id="37360"/>
    <lineage>
        <taxon>Eukaryota</taxon>
        <taxon>Sar</taxon>
        <taxon>Rhizaria</taxon>
        <taxon>Endomyxa</taxon>
        <taxon>Phytomyxea</taxon>
        <taxon>Plasmodiophorida</taxon>
        <taxon>Plasmodiophoridae</taxon>
        <taxon>Plasmodiophora</taxon>
    </lineage>
</organism>
<feature type="transmembrane region" description="Helical" evidence="6">
    <location>
        <begin position="48"/>
        <end position="68"/>
    </location>
</feature>
<dbReference type="SUPFAM" id="SSF103481">
    <property type="entry name" value="Multidrug resistance efflux transporter EmrE"/>
    <property type="match status" value="1"/>
</dbReference>
<dbReference type="InterPro" id="IPR037185">
    <property type="entry name" value="EmrE-like"/>
</dbReference>
<keyword evidence="2 6" id="KW-0812">Transmembrane</keyword>
<dbReference type="PANTHER" id="PTHR12570">
    <property type="match status" value="1"/>
</dbReference>
<dbReference type="InterPro" id="IPR008521">
    <property type="entry name" value="Mg_trans_NIPA"/>
</dbReference>
<feature type="transmembrane region" description="Helical" evidence="6">
    <location>
        <begin position="182"/>
        <end position="200"/>
    </location>
</feature>
<reference evidence="7 8" key="1">
    <citation type="submission" date="2015-02" db="EMBL/GenBank/DDBJ databases">
        <authorList>
            <person name="Chooi Y.-H."/>
        </authorList>
    </citation>
    <scope>NUCLEOTIDE SEQUENCE [LARGE SCALE GENOMIC DNA]</scope>
    <source>
        <strain evidence="7">E3</strain>
    </source>
</reference>
<evidence type="ECO:0000256" key="3">
    <source>
        <dbReference type="ARBA" id="ARBA00022989"/>
    </source>
</evidence>
<gene>
    <name evidence="7" type="ORF">PBRA_000373</name>
</gene>
<feature type="region of interest" description="Disordered" evidence="5">
    <location>
        <begin position="324"/>
        <end position="344"/>
    </location>
</feature>
<evidence type="ECO:0000256" key="6">
    <source>
        <dbReference type="SAM" id="Phobius"/>
    </source>
</evidence>
<dbReference type="OrthoDB" id="165382at2759"/>
<evidence type="ECO:0008006" key="9">
    <source>
        <dbReference type="Google" id="ProtNLM"/>
    </source>
</evidence>
<feature type="transmembrane region" description="Helical" evidence="6">
    <location>
        <begin position="102"/>
        <end position="121"/>
    </location>
</feature>
<keyword evidence="3 6" id="KW-1133">Transmembrane helix</keyword>
<feature type="transmembrane region" description="Helical" evidence="6">
    <location>
        <begin position="74"/>
        <end position="93"/>
    </location>
</feature>
<evidence type="ECO:0000256" key="2">
    <source>
        <dbReference type="ARBA" id="ARBA00022692"/>
    </source>
</evidence>